<accession>A0A0H5AF29</accession>
<feature type="region of interest" description="Disordered" evidence="1">
    <location>
        <begin position="1"/>
        <end position="92"/>
    </location>
</feature>
<protein>
    <submittedName>
        <fullName evidence="2">Uncharacterized protein</fullName>
    </submittedName>
</protein>
<sequence>MPIDSNRYANHNSGNYSDRYASKHQDIAPSNNASQSSWMQSSSSAGSSAPLLDKQPYSALSPSRQKELDQLKKTKDALEKLPVDFPTPALPKTTYQAPINLLEQRIKKLEVSPQSKNPITKFSDYRETKKTDKALNKEMGTLYKQARDVQLNGSNTTDKNRASNVTDTLTTLGKDQPWLKEVRKENRKEGA</sequence>
<dbReference type="OrthoDB" id="7021995at2"/>
<evidence type="ECO:0000256" key="1">
    <source>
        <dbReference type="SAM" id="MobiDB-lite"/>
    </source>
</evidence>
<gene>
    <name evidence="2" type="ORF">AA957_22110</name>
</gene>
<dbReference type="Proteomes" id="UP000036608">
    <property type="component" value="Chromosome"/>
</dbReference>
<dbReference type="RefSeq" id="WP_049712061.1">
    <property type="nucleotide sequence ID" value="NZ_CP011507.1"/>
</dbReference>
<evidence type="ECO:0000313" key="2">
    <source>
        <dbReference type="EMBL" id="AKS08708.1"/>
    </source>
</evidence>
<feature type="compositionally biased region" description="Polar residues" evidence="1">
    <location>
        <begin position="151"/>
        <end position="173"/>
    </location>
</feature>
<name>A0A0H5AF29_9PSED</name>
<feature type="compositionally biased region" description="Polar residues" evidence="1">
    <location>
        <begin position="7"/>
        <end position="16"/>
    </location>
</feature>
<feature type="compositionally biased region" description="Low complexity" evidence="1">
    <location>
        <begin position="30"/>
        <end position="49"/>
    </location>
</feature>
<feature type="region of interest" description="Disordered" evidence="1">
    <location>
        <begin position="150"/>
        <end position="191"/>
    </location>
</feature>
<reference evidence="2 3" key="1">
    <citation type="journal article" date="2015" name="Genome Announc.">
        <title>Complete Genome Sequence of the Rhizobacterium Pseudomonas trivialis Strain IHBB745 with Multiple Plant Growth-Promoting Activities and Tolerance to Desiccation and Alkalinity.</title>
        <authorList>
            <person name="Gulati A."/>
            <person name="Swarnkar M.K."/>
            <person name="Vyas P."/>
            <person name="Rahi P."/>
            <person name="Thakur R."/>
            <person name="Thakur N."/>
            <person name="Singh A.K."/>
        </authorList>
    </citation>
    <scope>NUCLEOTIDE SEQUENCE [LARGE SCALE GENOMIC DNA]</scope>
    <source>
        <strain evidence="3">745</strain>
    </source>
</reference>
<dbReference type="KEGG" id="ptv:AA957_22110"/>
<reference evidence="3" key="2">
    <citation type="submission" date="2015-05" db="EMBL/GenBank/DDBJ databases">
        <authorList>
            <person name="Swarnkar M.K."/>
            <person name="Vyas P."/>
            <person name="Rahi P."/>
            <person name="Thakur R."/>
            <person name="Thakur N."/>
            <person name="Singh A.K."/>
            <person name="Gulati A."/>
        </authorList>
    </citation>
    <scope>NUCLEOTIDE SEQUENCE [LARGE SCALE GENOMIC DNA]</scope>
    <source>
        <strain evidence="3">745</strain>
    </source>
</reference>
<evidence type="ECO:0000313" key="3">
    <source>
        <dbReference type="Proteomes" id="UP000036608"/>
    </source>
</evidence>
<feature type="compositionally biased region" description="Basic and acidic residues" evidence="1">
    <location>
        <begin position="64"/>
        <end position="82"/>
    </location>
</feature>
<organism evidence="2 3">
    <name type="scientific">Pseudomonas trivialis</name>
    <dbReference type="NCBI Taxonomy" id="200450"/>
    <lineage>
        <taxon>Bacteria</taxon>
        <taxon>Pseudomonadati</taxon>
        <taxon>Pseudomonadota</taxon>
        <taxon>Gammaproteobacteria</taxon>
        <taxon>Pseudomonadales</taxon>
        <taxon>Pseudomonadaceae</taxon>
        <taxon>Pseudomonas</taxon>
    </lineage>
</organism>
<dbReference type="EMBL" id="CP011507">
    <property type="protein sequence ID" value="AKS08708.1"/>
    <property type="molecule type" value="Genomic_DNA"/>
</dbReference>
<dbReference type="PATRIC" id="fig|200450.3.peg.4543"/>
<feature type="compositionally biased region" description="Basic and acidic residues" evidence="1">
    <location>
        <begin position="177"/>
        <end position="191"/>
    </location>
</feature>
<proteinExistence type="predicted"/>
<dbReference type="AlphaFoldDB" id="A0A0H5AF29"/>